<evidence type="ECO:0000313" key="1">
    <source>
        <dbReference type="EMBL" id="SHM97353.1"/>
    </source>
</evidence>
<accession>A0A1M7N1T2</accession>
<dbReference type="RefSeq" id="WP_073290974.1">
    <property type="nucleotide sequence ID" value="NZ_FRCP01000024.1"/>
</dbReference>
<gene>
    <name evidence="1" type="ORF">SAMN02746066_04162</name>
</gene>
<organism evidence="1 2">
    <name type="scientific">Anaerosporobacter mobilis DSM 15930</name>
    <dbReference type="NCBI Taxonomy" id="1120996"/>
    <lineage>
        <taxon>Bacteria</taxon>
        <taxon>Bacillati</taxon>
        <taxon>Bacillota</taxon>
        <taxon>Clostridia</taxon>
        <taxon>Lachnospirales</taxon>
        <taxon>Lachnospiraceae</taxon>
        <taxon>Anaerosporobacter</taxon>
    </lineage>
</organism>
<keyword evidence="2" id="KW-1185">Reference proteome</keyword>
<evidence type="ECO:0000313" key="2">
    <source>
        <dbReference type="Proteomes" id="UP000184038"/>
    </source>
</evidence>
<dbReference type="OrthoDB" id="9843059at2"/>
<protein>
    <submittedName>
        <fullName evidence="1">Uncharacterized protein</fullName>
    </submittedName>
</protein>
<sequence>MKQINIKDCAESFGKIVAKCLQEGKYVGDWIWGNPAGQSGSLPTYEVHLGEDKIWCTSITWASASTGVENRKGVMATYPSNTNKTLGQVIEITIPYEFKRIYNTRAYTENNSYEIRSYGKYTVGRSGIKKQDFFDYIRGVDPTLIFIDEESKEYIKVSEYEETMSTSEFTTQLIKYFKLVDTFKRTYR</sequence>
<dbReference type="Proteomes" id="UP000184038">
    <property type="component" value="Unassembled WGS sequence"/>
</dbReference>
<dbReference type="AlphaFoldDB" id="A0A1M7N1T2"/>
<proteinExistence type="predicted"/>
<name>A0A1M7N1T2_9FIRM</name>
<dbReference type="STRING" id="1120996.SAMN02746066_04162"/>
<reference evidence="1 2" key="1">
    <citation type="submission" date="2016-11" db="EMBL/GenBank/DDBJ databases">
        <authorList>
            <person name="Jaros S."/>
            <person name="Januszkiewicz K."/>
            <person name="Wedrychowicz H."/>
        </authorList>
    </citation>
    <scope>NUCLEOTIDE SEQUENCE [LARGE SCALE GENOMIC DNA]</scope>
    <source>
        <strain evidence="1 2">DSM 15930</strain>
    </source>
</reference>
<dbReference type="EMBL" id="FRCP01000024">
    <property type="protein sequence ID" value="SHM97353.1"/>
    <property type="molecule type" value="Genomic_DNA"/>
</dbReference>